<gene>
    <name evidence="1" type="ORF">AQZ52_17880</name>
</gene>
<evidence type="ECO:0000313" key="1">
    <source>
        <dbReference type="EMBL" id="KUR69870.1"/>
    </source>
</evidence>
<dbReference type="AlphaFoldDB" id="A0A117US56"/>
<dbReference type="EMBL" id="LLZS01000012">
    <property type="protein sequence ID" value="KUR69870.1"/>
    <property type="molecule type" value="Genomic_DNA"/>
</dbReference>
<dbReference type="OrthoDB" id="7507368at2"/>
<reference evidence="1 2" key="1">
    <citation type="submission" date="2015-10" db="EMBL/GenBank/DDBJ databases">
        <title>Draft genome sequence of Novosphingobium fuchskuhlense DSM 25065 isolated from a surface water sample of the southwest basin of Lake Grosse Fuchskuhle.</title>
        <authorList>
            <person name="Ruckert C."/>
            <person name="Winkler A."/>
            <person name="Glaeser J."/>
            <person name="Grossart H.-P."/>
            <person name="Kalinowski J."/>
            <person name="Glaeser S."/>
        </authorList>
    </citation>
    <scope>NUCLEOTIDE SEQUENCE [LARGE SCALE GENOMIC DNA]</scope>
    <source>
        <strain evidence="1 2">FNE08-7</strain>
    </source>
</reference>
<dbReference type="RefSeq" id="WP_067914453.1">
    <property type="nucleotide sequence ID" value="NZ_KQ954248.1"/>
</dbReference>
<comment type="caution">
    <text evidence="1">The sequence shown here is derived from an EMBL/GenBank/DDBJ whole genome shotgun (WGS) entry which is preliminary data.</text>
</comment>
<name>A0A117US56_9SPHN</name>
<keyword evidence="2" id="KW-1185">Reference proteome</keyword>
<dbReference type="STRING" id="1117702.AQZ52_17880"/>
<organism evidence="1 2">
    <name type="scientific">Novosphingobium fuchskuhlense</name>
    <dbReference type="NCBI Taxonomy" id="1117702"/>
    <lineage>
        <taxon>Bacteria</taxon>
        <taxon>Pseudomonadati</taxon>
        <taxon>Pseudomonadota</taxon>
        <taxon>Alphaproteobacteria</taxon>
        <taxon>Sphingomonadales</taxon>
        <taxon>Sphingomonadaceae</taxon>
        <taxon>Novosphingobium</taxon>
    </lineage>
</organism>
<evidence type="ECO:0000313" key="2">
    <source>
        <dbReference type="Proteomes" id="UP000058012"/>
    </source>
</evidence>
<protein>
    <submittedName>
        <fullName evidence="1">Uncharacterized protein</fullName>
    </submittedName>
</protein>
<dbReference type="Proteomes" id="UP000058012">
    <property type="component" value="Unassembled WGS sequence"/>
</dbReference>
<sequence length="95" mass="10482">MAAFLAVDRRAEQFGAAVTIADLAVNSFPDHRCAFANIYEVWEALERDWRFELDHAGSSMEYATGVSARFRDGSVLHIAAWAACCDGSGCRYCRG</sequence>
<accession>A0A117US56</accession>
<proteinExistence type="predicted"/>